<reference evidence="2 3" key="1">
    <citation type="submission" date="2020-10" db="EMBL/GenBank/DDBJ databases">
        <title>The genome sequence of Flavobacterium aquaticum 1Y8A.</title>
        <authorList>
            <person name="Liu Y."/>
        </authorList>
    </citation>
    <scope>NUCLEOTIDE SEQUENCE [LARGE SCALE GENOMIC DNA]</scope>
    <source>
        <strain evidence="2 3">1Y8A</strain>
    </source>
</reference>
<dbReference type="CDD" id="cd06433">
    <property type="entry name" value="GT_2_WfgS_like"/>
    <property type="match status" value="1"/>
</dbReference>
<keyword evidence="3" id="KW-1185">Reference proteome</keyword>
<evidence type="ECO:0000313" key="2">
    <source>
        <dbReference type="EMBL" id="MBE9575754.1"/>
    </source>
</evidence>
<evidence type="ECO:0000313" key="3">
    <source>
        <dbReference type="Proteomes" id="UP000656274"/>
    </source>
</evidence>
<feature type="domain" description="Glycosyltransferase 2-like" evidence="1">
    <location>
        <begin position="8"/>
        <end position="115"/>
    </location>
</feature>
<organism evidence="2 3">
    <name type="scientific">Flavobacterium proteolyticum</name>
    <dbReference type="NCBI Taxonomy" id="2911683"/>
    <lineage>
        <taxon>Bacteria</taxon>
        <taxon>Pseudomonadati</taxon>
        <taxon>Bacteroidota</taxon>
        <taxon>Flavobacteriia</taxon>
        <taxon>Flavobacteriales</taxon>
        <taxon>Flavobacteriaceae</taxon>
        <taxon>Flavobacterium</taxon>
    </lineage>
</organism>
<accession>A0ABR9WSY7</accession>
<dbReference type="Pfam" id="PF00535">
    <property type="entry name" value="Glycos_transf_2"/>
    <property type="match status" value="1"/>
</dbReference>
<dbReference type="EMBL" id="JADFTZ010000001">
    <property type="protein sequence ID" value="MBE9575754.1"/>
    <property type="molecule type" value="Genomic_DNA"/>
</dbReference>
<protein>
    <submittedName>
        <fullName evidence="2">Glycosyltransferase</fullName>
    </submittedName>
</protein>
<dbReference type="RefSeq" id="WP_194093636.1">
    <property type="nucleotide sequence ID" value="NZ_JADFTZ010000001.1"/>
</dbReference>
<evidence type="ECO:0000259" key="1">
    <source>
        <dbReference type="Pfam" id="PF00535"/>
    </source>
</evidence>
<dbReference type="PANTHER" id="PTHR22916">
    <property type="entry name" value="GLYCOSYLTRANSFERASE"/>
    <property type="match status" value="1"/>
</dbReference>
<sequence>MSTTPFFSIVTASYNSEKTISDTITSVLNLDFKDFEYIIIDGNSSDNTLEIIQSFVPKFEAKGVPYKFISEKDKGIYDAWNKGIQLSSGEWISFLGSDDMYMDDALINYSNKINKSDIGTNYISSQVEIIDEKHQFIRVIGKPFVWEKVVRNMNIAQVGSFHKKELFEKVGKFSTAYKIVGDLDFYIRCKDYIQPAFFESITAKMQNGGVSNQIYKALKEALVVKLKYGYNPSFLSYFDFYFSLLKCYIKLILKK</sequence>
<dbReference type="InterPro" id="IPR001173">
    <property type="entry name" value="Glyco_trans_2-like"/>
</dbReference>
<dbReference type="Gene3D" id="3.90.550.10">
    <property type="entry name" value="Spore Coat Polysaccharide Biosynthesis Protein SpsA, Chain A"/>
    <property type="match status" value="1"/>
</dbReference>
<comment type="caution">
    <text evidence="2">The sequence shown here is derived from an EMBL/GenBank/DDBJ whole genome shotgun (WGS) entry which is preliminary data.</text>
</comment>
<dbReference type="Proteomes" id="UP000656274">
    <property type="component" value="Unassembled WGS sequence"/>
</dbReference>
<dbReference type="SUPFAM" id="SSF53448">
    <property type="entry name" value="Nucleotide-diphospho-sugar transferases"/>
    <property type="match status" value="1"/>
</dbReference>
<dbReference type="PANTHER" id="PTHR22916:SF3">
    <property type="entry name" value="UDP-GLCNAC:BETAGAL BETA-1,3-N-ACETYLGLUCOSAMINYLTRANSFERASE-LIKE PROTEIN 1"/>
    <property type="match status" value="1"/>
</dbReference>
<dbReference type="InterPro" id="IPR029044">
    <property type="entry name" value="Nucleotide-diphossugar_trans"/>
</dbReference>
<name>A0ABR9WSY7_9FLAO</name>
<proteinExistence type="predicted"/>
<gene>
    <name evidence="2" type="ORF">IM755_03445</name>
</gene>